<dbReference type="AlphaFoldDB" id="A0A368S647"/>
<name>A0A368S647_SETIT</name>
<reference evidence="2" key="2">
    <citation type="submission" date="2015-07" db="EMBL/GenBank/DDBJ databases">
        <authorList>
            <person name="Noorani M."/>
        </authorList>
    </citation>
    <scope>NUCLEOTIDE SEQUENCE</scope>
    <source>
        <strain evidence="2">Yugu1</strain>
    </source>
</reference>
<evidence type="ECO:0000313" key="2">
    <source>
        <dbReference type="EMBL" id="RCV37824.1"/>
    </source>
</evidence>
<protein>
    <submittedName>
        <fullName evidence="2">Uncharacterized protein</fullName>
    </submittedName>
</protein>
<proteinExistence type="predicted"/>
<sequence>MGAARGGEVDGDGQHRRSSARVEATVSAAGGQGAALGFEKYLLIAYWPKANSAHLGRELCFNPAGPMQIEPTYVGVHWRTQIVTSVRGGGGGRQLPGRLATVCAWRATCTDHDPAIVVRLLHLGQQVVVQVLEVNGDGALRPLRHAALRRREAQRACVVAVEPDVDALEQPRPERRPQAAVGEPAPRRRRQAHTLPAAVEPVVPVKAPGQLVVVVGGALVDVEVDAVDGGVAERAIHAVPAPAEVRVPEVVGDGCGGGGGREGVAVPGPADGEEDEDVPGLAVLDVGTDAGERVAGEVAPVAAVPEDAVEGDDDGGVEPRVAGLAQRALAGVLAPEHGQLARLLRRGGAGETGDKHEGDHERVESERASERHGGGLQWDGSGCCMMVLELEGVGEVYI</sequence>
<feature type="region of interest" description="Disordered" evidence="1">
    <location>
        <begin position="346"/>
        <end position="375"/>
    </location>
</feature>
<organism evidence="2">
    <name type="scientific">Setaria italica</name>
    <name type="common">Foxtail millet</name>
    <name type="synonym">Panicum italicum</name>
    <dbReference type="NCBI Taxonomy" id="4555"/>
    <lineage>
        <taxon>Eukaryota</taxon>
        <taxon>Viridiplantae</taxon>
        <taxon>Streptophyta</taxon>
        <taxon>Embryophyta</taxon>
        <taxon>Tracheophyta</taxon>
        <taxon>Spermatophyta</taxon>
        <taxon>Magnoliopsida</taxon>
        <taxon>Liliopsida</taxon>
        <taxon>Poales</taxon>
        <taxon>Poaceae</taxon>
        <taxon>PACMAD clade</taxon>
        <taxon>Panicoideae</taxon>
        <taxon>Panicodae</taxon>
        <taxon>Paniceae</taxon>
        <taxon>Cenchrinae</taxon>
        <taxon>Setaria</taxon>
    </lineage>
</organism>
<reference evidence="2" key="1">
    <citation type="journal article" date="2012" name="Nat. Biotechnol.">
        <title>Reference genome sequence of the model plant Setaria.</title>
        <authorList>
            <person name="Bennetzen J.L."/>
            <person name="Schmutz J."/>
            <person name="Wang H."/>
            <person name="Percifield R."/>
            <person name="Hawkins J."/>
            <person name="Pontaroli A.C."/>
            <person name="Estep M."/>
            <person name="Feng L."/>
            <person name="Vaughn J.N."/>
            <person name="Grimwood J."/>
            <person name="Jenkins J."/>
            <person name="Barry K."/>
            <person name="Lindquist E."/>
            <person name="Hellsten U."/>
            <person name="Deshpande S."/>
            <person name="Wang X."/>
            <person name="Wu X."/>
            <person name="Mitros T."/>
            <person name="Triplett J."/>
            <person name="Yang X."/>
            <person name="Ye C.Y."/>
            <person name="Mauro-Herrera M."/>
            <person name="Wang L."/>
            <person name="Li P."/>
            <person name="Sharma M."/>
            <person name="Sharma R."/>
            <person name="Ronald P.C."/>
            <person name="Panaud O."/>
            <person name="Kellogg E.A."/>
            <person name="Brutnell T.P."/>
            <person name="Doust A.N."/>
            <person name="Tuskan G.A."/>
            <person name="Rokhsar D."/>
            <person name="Devos K.M."/>
        </authorList>
    </citation>
    <scope>NUCLEOTIDE SEQUENCE [LARGE SCALE GENOMIC DNA]</scope>
    <source>
        <strain evidence="2">Yugu1</strain>
    </source>
</reference>
<accession>A0A368S647</accession>
<feature type="region of interest" description="Disordered" evidence="1">
    <location>
        <begin position="1"/>
        <end position="24"/>
    </location>
</feature>
<dbReference type="EMBL" id="CM003535">
    <property type="protein sequence ID" value="RCV37824.1"/>
    <property type="molecule type" value="Genomic_DNA"/>
</dbReference>
<gene>
    <name evidence="2" type="ORF">SETIT_8G093500v2</name>
</gene>
<evidence type="ECO:0000256" key="1">
    <source>
        <dbReference type="SAM" id="MobiDB-lite"/>
    </source>
</evidence>
<feature type="compositionally biased region" description="Basic and acidic residues" evidence="1">
    <location>
        <begin position="352"/>
        <end position="373"/>
    </location>
</feature>
<feature type="region of interest" description="Disordered" evidence="1">
    <location>
        <begin position="168"/>
        <end position="195"/>
    </location>
</feature>